<proteinExistence type="inferred from homology"/>
<evidence type="ECO:0000259" key="2">
    <source>
        <dbReference type="Pfam" id="PF04909"/>
    </source>
</evidence>
<sequence>MSLVPLLDTHQHLVYPEQQSYAWTENAPALRGRAFTLGDYRDLVAGRGVAGSIFMEVDAVDYRAESRMIARLAGDPASGVLGQIASCRPETDAGFEAWLDEGGSLGVVGYRRILHETTDDVSESETFRANVRRIGARGLSFDMCFLARQLPIAVALARACPETRLVMDHCGVPDIAGGAWESWHAGMTALAAEPNVVAKLSGVFAYVAPGAASLATVAPWVEAVIAAFGPDRCLWGSDWPVCTVKGGTLPDWIDAFRAILGGCSEAEQHAMAHGTAEAVYGVKLPAA</sequence>
<dbReference type="AlphaFoldDB" id="A0A840SBQ8"/>
<keyword evidence="3" id="KW-0378">Hydrolase</keyword>
<accession>A0A840SBQ8</accession>
<dbReference type="Proteomes" id="UP000549457">
    <property type="component" value="Unassembled WGS sequence"/>
</dbReference>
<comment type="caution">
    <text evidence="3">The sequence shown here is derived from an EMBL/GenBank/DDBJ whole genome shotgun (WGS) entry which is preliminary data.</text>
</comment>
<organism evidence="3 4">
    <name type="scientific">Amaricoccus macauensis</name>
    <dbReference type="NCBI Taxonomy" id="57001"/>
    <lineage>
        <taxon>Bacteria</taxon>
        <taxon>Pseudomonadati</taxon>
        <taxon>Pseudomonadota</taxon>
        <taxon>Alphaproteobacteria</taxon>
        <taxon>Rhodobacterales</taxon>
        <taxon>Paracoccaceae</taxon>
        <taxon>Amaricoccus</taxon>
    </lineage>
</organism>
<protein>
    <submittedName>
        <fullName evidence="3">Putative TIM-barrel fold metal-dependent hydrolase</fullName>
    </submittedName>
</protein>
<evidence type="ECO:0000313" key="4">
    <source>
        <dbReference type="Proteomes" id="UP000549457"/>
    </source>
</evidence>
<comment type="similarity">
    <text evidence="1">Belongs to the metallo-dependent hydrolases superfamily.</text>
</comment>
<dbReference type="EMBL" id="JACHFM010000001">
    <property type="protein sequence ID" value="MBB5220199.1"/>
    <property type="molecule type" value="Genomic_DNA"/>
</dbReference>
<dbReference type="Pfam" id="PF04909">
    <property type="entry name" value="Amidohydro_2"/>
    <property type="match status" value="1"/>
</dbReference>
<dbReference type="PANTHER" id="PTHR43569:SF2">
    <property type="entry name" value="AMIDOHYDROLASE-RELATED DOMAIN-CONTAINING PROTEIN"/>
    <property type="match status" value="1"/>
</dbReference>
<dbReference type="InterPro" id="IPR052350">
    <property type="entry name" value="Metallo-dep_Lactonases"/>
</dbReference>
<feature type="domain" description="Amidohydrolase-related" evidence="2">
    <location>
        <begin position="8"/>
        <end position="281"/>
    </location>
</feature>
<reference evidence="3 4" key="1">
    <citation type="submission" date="2020-08" db="EMBL/GenBank/DDBJ databases">
        <title>Genomic Encyclopedia of Type Strains, Phase IV (KMG-IV): sequencing the most valuable type-strain genomes for metagenomic binning, comparative biology and taxonomic classification.</title>
        <authorList>
            <person name="Goeker M."/>
        </authorList>
    </citation>
    <scope>NUCLEOTIDE SEQUENCE [LARGE SCALE GENOMIC DNA]</scope>
    <source>
        <strain evidence="3 4">DSM 101730</strain>
    </source>
</reference>
<evidence type="ECO:0000256" key="1">
    <source>
        <dbReference type="ARBA" id="ARBA00038310"/>
    </source>
</evidence>
<gene>
    <name evidence="3" type="ORF">HNP73_000120</name>
</gene>
<dbReference type="Gene3D" id="3.20.20.140">
    <property type="entry name" value="Metal-dependent hydrolases"/>
    <property type="match status" value="1"/>
</dbReference>
<keyword evidence="4" id="KW-1185">Reference proteome</keyword>
<evidence type="ECO:0000313" key="3">
    <source>
        <dbReference type="EMBL" id="MBB5220199.1"/>
    </source>
</evidence>
<dbReference type="SUPFAM" id="SSF51556">
    <property type="entry name" value="Metallo-dependent hydrolases"/>
    <property type="match status" value="1"/>
</dbReference>
<name>A0A840SBQ8_9RHOB</name>
<dbReference type="RefSeq" id="WP_184146056.1">
    <property type="nucleotide sequence ID" value="NZ_JACHFM010000001.1"/>
</dbReference>
<dbReference type="InterPro" id="IPR006680">
    <property type="entry name" value="Amidohydro-rel"/>
</dbReference>
<dbReference type="InterPro" id="IPR032466">
    <property type="entry name" value="Metal_Hydrolase"/>
</dbReference>
<dbReference type="GO" id="GO:0016787">
    <property type="term" value="F:hydrolase activity"/>
    <property type="evidence" value="ECO:0007669"/>
    <property type="project" value="UniProtKB-KW"/>
</dbReference>
<dbReference type="PANTHER" id="PTHR43569">
    <property type="entry name" value="AMIDOHYDROLASE"/>
    <property type="match status" value="1"/>
</dbReference>